<feature type="transmembrane region" description="Helical" evidence="1">
    <location>
        <begin position="53"/>
        <end position="73"/>
    </location>
</feature>
<accession>A0A662Z388</accession>
<feature type="transmembrane region" description="Helical" evidence="1">
    <location>
        <begin position="457"/>
        <end position="477"/>
    </location>
</feature>
<keyword evidence="1" id="KW-1133">Transmembrane helix</keyword>
<feature type="transmembrane region" description="Helical" evidence="1">
    <location>
        <begin position="94"/>
        <end position="118"/>
    </location>
</feature>
<reference evidence="2 3" key="1">
    <citation type="submission" date="2016-10" db="EMBL/GenBank/DDBJ databases">
        <authorList>
            <person name="Varghese N."/>
            <person name="Submissions S."/>
        </authorList>
    </citation>
    <scope>NUCLEOTIDE SEQUENCE [LARGE SCALE GENOMIC DNA]</scope>
    <source>
        <strain evidence="2 3">IBRC-M10081</strain>
    </source>
</reference>
<feature type="transmembrane region" description="Helical" evidence="1">
    <location>
        <begin position="430"/>
        <end position="450"/>
    </location>
</feature>
<sequence length="527" mass="60450">MNSIVIREKMYQFFTPKILAMIFLLLLFMGYERSLYANTAITYSEFVLHGMTEIYYLSFGFLLPFWVFVFFTFKEETEIALLRFGKRWKYVWQLILAGFLISLVVVAIHLVLLLLLALGLPFQNEFSIVAQDSQSQLYFFKETFSTPLSGIIGASSYMVMGCTTLITLFLILKKFLKEKLLVLLLGCLYVGVTVSTRMEVPTALNFFLLNRYLIFHQGYLFGYGWYFYLLITLGLILFLLSIEKYKFRKNVRELKVKRKKERLTPLTGSLTYWNLQSLLSKNRIVILISWLLLYALQGVFTTEGLQVGHVGDLILTQFYGTSLEEPSLMSLVFYSLYMLIPFYFVGVYLEDRLSDASSILLIRLRDKKKWIYSVIRAIVIFLIGYVLVSFLLSFIVGVGFNAEIFSLIEGTGLSPNGLGIMAVNLYLESFVLLVLEIITGFLFLFSLYCLTKSTTTSFIVILFGYIITGFPFSVMRFSPFSMAAIGRNTGFGAQIGLSFYQSSFLLILYIAILLTYISMLGSKKLFK</sequence>
<keyword evidence="1" id="KW-0812">Transmembrane</keyword>
<feature type="transmembrane region" description="Helical" evidence="1">
    <location>
        <begin position="180"/>
        <end position="198"/>
    </location>
</feature>
<proteinExistence type="predicted"/>
<keyword evidence="1" id="KW-0472">Membrane</keyword>
<feature type="transmembrane region" description="Helical" evidence="1">
    <location>
        <begin position="497"/>
        <end position="517"/>
    </location>
</feature>
<dbReference type="RefSeq" id="WP_091474912.1">
    <property type="nucleotide sequence ID" value="NZ_FOIT01000003.1"/>
</dbReference>
<protein>
    <submittedName>
        <fullName evidence="2">Uncharacterized protein</fullName>
    </submittedName>
</protein>
<feature type="transmembrane region" description="Helical" evidence="1">
    <location>
        <begin position="218"/>
        <end position="242"/>
    </location>
</feature>
<feature type="transmembrane region" description="Helical" evidence="1">
    <location>
        <begin position="148"/>
        <end position="171"/>
    </location>
</feature>
<name>A0A662Z388_9STAP</name>
<evidence type="ECO:0000313" key="2">
    <source>
        <dbReference type="EMBL" id="SEW01761.1"/>
    </source>
</evidence>
<organism evidence="2 3">
    <name type="scientific">Aliicoccus persicus</name>
    <dbReference type="NCBI Taxonomy" id="930138"/>
    <lineage>
        <taxon>Bacteria</taxon>
        <taxon>Bacillati</taxon>
        <taxon>Bacillota</taxon>
        <taxon>Bacilli</taxon>
        <taxon>Bacillales</taxon>
        <taxon>Staphylococcaceae</taxon>
        <taxon>Aliicoccus</taxon>
    </lineage>
</organism>
<dbReference type="AlphaFoldDB" id="A0A662Z388"/>
<evidence type="ECO:0000256" key="1">
    <source>
        <dbReference type="SAM" id="Phobius"/>
    </source>
</evidence>
<feature type="transmembrane region" description="Helical" evidence="1">
    <location>
        <begin position="328"/>
        <end position="349"/>
    </location>
</feature>
<gene>
    <name evidence="2" type="ORF">SAMN05192557_1253</name>
</gene>
<keyword evidence="3" id="KW-1185">Reference proteome</keyword>
<evidence type="ECO:0000313" key="3">
    <source>
        <dbReference type="Proteomes" id="UP000243605"/>
    </source>
</evidence>
<feature type="transmembrane region" description="Helical" evidence="1">
    <location>
        <begin position="370"/>
        <end position="396"/>
    </location>
</feature>
<dbReference type="EMBL" id="FOIT01000003">
    <property type="protein sequence ID" value="SEW01761.1"/>
    <property type="molecule type" value="Genomic_DNA"/>
</dbReference>
<feature type="transmembrane region" description="Helical" evidence="1">
    <location>
        <begin position="284"/>
        <end position="308"/>
    </location>
</feature>
<dbReference type="Proteomes" id="UP000243605">
    <property type="component" value="Unassembled WGS sequence"/>
</dbReference>